<dbReference type="OrthoDB" id="111758at2"/>
<reference evidence="2" key="2">
    <citation type="submission" date="2019-02" db="EMBL/GenBank/DDBJ databases">
        <title>Granulicella sibirica sp. nov., a psychrotolerant acidobacterium isolated from an organic soil layer in forested tundra, West Siberia.</title>
        <authorList>
            <person name="Oshkin I.Y."/>
            <person name="Kulichevskaya I.S."/>
            <person name="Rijpstra W.I.C."/>
            <person name="Sinninghe Damste J.S."/>
            <person name="Rakitin A.L."/>
            <person name="Ravin N.V."/>
            <person name="Dedysh S.N."/>
        </authorList>
    </citation>
    <scope>NUCLEOTIDE SEQUENCE [LARGE SCALE GENOMIC DNA]</scope>
    <source>
        <strain evidence="2">AF10</strain>
    </source>
</reference>
<dbReference type="Proteomes" id="UP000289437">
    <property type="component" value="Unassembled WGS sequence"/>
</dbReference>
<proteinExistence type="predicted"/>
<keyword evidence="2" id="KW-1185">Reference proteome</keyword>
<reference evidence="1 2" key="1">
    <citation type="submission" date="2018-11" db="EMBL/GenBank/DDBJ databases">
        <authorList>
            <person name="Mardanov A.V."/>
            <person name="Ravin N.V."/>
            <person name="Dedysh S.N."/>
        </authorList>
    </citation>
    <scope>NUCLEOTIDE SEQUENCE [LARGE SCALE GENOMIC DNA]</scope>
    <source>
        <strain evidence="1 2">AF10</strain>
    </source>
</reference>
<gene>
    <name evidence="1" type="ORF">GRAN_2399</name>
</gene>
<organism evidence="1 2">
    <name type="scientific">Granulicella sibirica</name>
    <dbReference type="NCBI Taxonomy" id="2479048"/>
    <lineage>
        <taxon>Bacteria</taxon>
        <taxon>Pseudomonadati</taxon>
        <taxon>Acidobacteriota</taxon>
        <taxon>Terriglobia</taxon>
        <taxon>Terriglobales</taxon>
        <taxon>Acidobacteriaceae</taxon>
        <taxon>Granulicella</taxon>
    </lineage>
</organism>
<name>A0A4Q0SYP7_9BACT</name>
<accession>A0A4Q0SYP7</accession>
<evidence type="ECO:0000313" key="1">
    <source>
        <dbReference type="EMBL" id="RXH55542.1"/>
    </source>
</evidence>
<comment type="caution">
    <text evidence="1">The sequence shown here is derived from an EMBL/GenBank/DDBJ whole genome shotgun (WGS) entry which is preliminary data.</text>
</comment>
<dbReference type="AlphaFoldDB" id="A0A4Q0SYP7"/>
<sequence length="400" mass="43365">MQPAQLTAASFSGYPPEARALATSQLALLREIPLPLLPILLRELIAYDWKLPAERRELNNQFTWLTSLTLAQRTKALEDFSTLPLEPSLAEVDWINSPSAYMEKLTAWLWSSQRMPAFRTMADAYTSAVNAAIPPAQPSMPRLGIVIVGSGATKPATPLFRKLKPSGVHLTGIVPEGALPTLLEAASSRAASNPTSYQHWYIDGGSSHSAPHLTQVSYAGLDQPRTTLLTRIQQAIATGSMGPEELRSLLTRIQPSDIGLATPPGQAALSHFQLSLLTEGAGAQIFATTFVQWAARECIRRAQPETILVRYAPRQQAQTMNAMLTGAPITGIDPTGSLVDADIGAYYTWLSLRRLTGSDQLRFLVWFEDHAEGVAIGPGLPAGTTSDSRMTMKQVLTLLA</sequence>
<evidence type="ECO:0000313" key="2">
    <source>
        <dbReference type="Proteomes" id="UP000289437"/>
    </source>
</evidence>
<dbReference type="EMBL" id="RDSM01000002">
    <property type="protein sequence ID" value="RXH55542.1"/>
    <property type="molecule type" value="Genomic_DNA"/>
</dbReference>
<dbReference type="RefSeq" id="WP_128913181.1">
    <property type="nucleotide sequence ID" value="NZ_RDSM01000002.1"/>
</dbReference>
<protein>
    <submittedName>
        <fullName evidence="1">Uncharacterized protein</fullName>
    </submittedName>
</protein>